<evidence type="ECO:0000256" key="1">
    <source>
        <dbReference type="ARBA" id="ARBA00022574"/>
    </source>
</evidence>
<feature type="compositionally biased region" description="Low complexity" evidence="4">
    <location>
        <begin position="377"/>
        <end position="397"/>
    </location>
</feature>
<dbReference type="SUPFAM" id="SSF50978">
    <property type="entry name" value="WD40 repeat-like"/>
    <property type="match status" value="1"/>
</dbReference>
<organism evidence="5 6">
    <name type="scientific">Mytilus coruscus</name>
    <name type="common">Sea mussel</name>
    <dbReference type="NCBI Taxonomy" id="42192"/>
    <lineage>
        <taxon>Eukaryota</taxon>
        <taxon>Metazoa</taxon>
        <taxon>Spiralia</taxon>
        <taxon>Lophotrochozoa</taxon>
        <taxon>Mollusca</taxon>
        <taxon>Bivalvia</taxon>
        <taxon>Autobranchia</taxon>
        <taxon>Pteriomorphia</taxon>
        <taxon>Mytilida</taxon>
        <taxon>Mytiloidea</taxon>
        <taxon>Mytilidae</taxon>
        <taxon>Mytilinae</taxon>
        <taxon>Mytilus</taxon>
    </lineage>
</organism>
<sequence>MMYRIVAIPTLELHNASSVASEHSTLFIVPYTRTSSFSHSFFPGSIRLWGTAFHNLWWISREHGFVEKAKLFNIAKGNKDFIQRLKLDSKVEAHTGCVNTLCWSSSGQNILSGSDDQHLVITDPFKRKVSAKYLPFTGDSQVSDKYLLFTGDSQVSDKYLPFTGDSQIISCSGDGKIYYTKVGQDDQHDASLFDCHFGTTYEVIVVPNEASTFLSCGEDGTVRWFDLRIKTSCLKEDCKDDVLINCRRAVTSLAVNPMLQYQLAIGCSDSSVRLFDRRMLGTRSSGHYTGRGLTGMVCSFTAPNLASRSHRITSLSYSPNGGDVLVSYSSEYVYLFGTKDSKVKHFDKVFSKPERSIDHGSDIKSSGGLAAFPSINQPSTSTIQPSTSTAQPSSSSTLGAAFSLQMSQTVGAEEEGYSQTPLSEGFPEDQPEMSRQPPFKRLRMRGDWSDTGPNARPESERNSEGRHRPLMQRMSDMLTRWLDGNLRRTNNSNEGERTEGQASPQDSNNENAIFDVSQDASAVEGSVEMDGVVSGWQNMPSTSGSADMEVGNTNNDEQPTSDVPLEPVDSDLSHGQDSKPDHGPTDNNTHDCDNSNHSDSHDSSSHSNHSDTNPIQTSHDPNSDPDTDREAGQLEPVISLHYSTEGTTSSTIRLGFARFENLEAGILQRSAENASLSPLVADPVQNQDLFNVSDNNVSHEAIELQQDIDSHDSDLEQGEINTASNILQIEEPDSSENRQNLDTQNSGEISSHSDSTETPNCDTQQIETVQNTNKSERSSPNRGEGSSEIGERSSEIDERSSETPPMSSPISHLHIRPNTNRTEGAVTEPGMDVDAPPPPPVPRQRRIGRSGPSMGDIQLGLEVDNSGDEQDDVGDNRLSNRQIKGNIEIRLEVDNSGDEQDDAEDNRPSNSLERHITAIKLQELYRKRQEEKEKEEMEMRNIYQPSFKMKFKGHRNARTMIKEANFWGDGYVMSGSDCGHIFIWDRHTARLVMLLEGDRHVVNCLQPHPYDPILASSGIDYDIKIWSPLDESPNFQEEVANEIMSRNEIMLEETRDTITVPAAFMLRVLASLNQIRAGRASVSRVNQEHGSSDSE</sequence>
<dbReference type="OrthoDB" id="4869960at2759"/>
<evidence type="ECO:0000256" key="2">
    <source>
        <dbReference type="ARBA" id="ARBA00022737"/>
    </source>
</evidence>
<feature type="compositionally biased region" description="Basic and acidic residues" evidence="4">
    <location>
        <begin position="789"/>
        <end position="801"/>
    </location>
</feature>
<dbReference type="Gene3D" id="2.130.10.10">
    <property type="entry name" value="YVTN repeat-like/Quinoprotein amine dehydrogenase"/>
    <property type="match status" value="3"/>
</dbReference>
<dbReference type="SMART" id="SM00320">
    <property type="entry name" value="WD40"/>
    <property type="match status" value="6"/>
</dbReference>
<keyword evidence="2" id="KW-0677">Repeat</keyword>
<evidence type="ECO:0000256" key="4">
    <source>
        <dbReference type="SAM" id="MobiDB-lite"/>
    </source>
</evidence>
<evidence type="ECO:0000313" key="5">
    <source>
        <dbReference type="EMBL" id="CAC5403847.1"/>
    </source>
</evidence>
<dbReference type="InterPro" id="IPR036322">
    <property type="entry name" value="WD40_repeat_dom_sf"/>
</dbReference>
<dbReference type="InterPro" id="IPR001680">
    <property type="entry name" value="WD40_rpt"/>
</dbReference>
<evidence type="ECO:0000256" key="3">
    <source>
        <dbReference type="PROSITE-ProRule" id="PRU00221"/>
    </source>
</evidence>
<feature type="region of interest" description="Disordered" evidence="4">
    <location>
        <begin position="533"/>
        <end position="630"/>
    </location>
</feature>
<dbReference type="GO" id="GO:0045944">
    <property type="term" value="P:positive regulation of transcription by RNA polymerase II"/>
    <property type="evidence" value="ECO:0007669"/>
    <property type="project" value="TreeGrafter"/>
</dbReference>
<dbReference type="Proteomes" id="UP000507470">
    <property type="component" value="Unassembled WGS sequence"/>
</dbReference>
<dbReference type="InterPro" id="IPR045151">
    <property type="entry name" value="DCAF8"/>
</dbReference>
<feature type="region of interest" description="Disordered" evidence="4">
    <location>
        <begin position="486"/>
        <end position="510"/>
    </location>
</feature>
<keyword evidence="1 3" id="KW-0853">WD repeat</keyword>
<dbReference type="GO" id="GO:0080008">
    <property type="term" value="C:Cul4-RING E3 ubiquitin ligase complex"/>
    <property type="evidence" value="ECO:0007669"/>
    <property type="project" value="TreeGrafter"/>
</dbReference>
<dbReference type="GO" id="GO:0005737">
    <property type="term" value="C:cytoplasm"/>
    <property type="evidence" value="ECO:0007669"/>
    <property type="project" value="TreeGrafter"/>
</dbReference>
<feature type="compositionally biased region" description="Polar residues" evidence="4">
    <location>
        <begin position="535"/>
        <end position="561"/>
    </location>
</feature>
<feature type="region of interest" description="Disordered" evidence="4">
    <location>
        <begin position="354"/>
        <end position="397"/>
    </location>
</feature>
<accession>A0A6J8D855</accession>
<feature type="compositionally biased region" description="Basic and acidic residues" evidence="4">
    <location>
        <begin position="571"/>
        <end position="604"/>
    </location>
</feature>
<dbReference type="PROSITE" id="PS50082">
    <property type="entry name" value="WD_REPEATS_2"/>
    <property type="match status" value="1"/>
</dbReference>
<feature type="compositionally biased region" description="Polar residues" evidence="4">
    <location>
        <begin position="737"/>
        <end position="773"/>
    </location>
</feature>
<proteinExistence type="predicted"/>
<gene>
    <name evidence="5" type="ORF">MCOR_37704</name>
</gene>
<feature type="compositionally biased region" description="Basic and acidic residues" evidence="4">
    <location>
        <begin position="457"/>
        <end position="467"/>
    </location>
</feature>
<name>A0A6J8D855_MYTCO</name>
<feature type="region of interest" description="Disordered" evidence="4">
    <location>
        <begin position="409"/>
        <end position="470"/>
    </location>
</feature>
<evidence type="ECO:0000313" key="6">
    <source>
        <dbReference type="Proteomes" id="UP000507470"/>
    </source>
</evidence>
<feature type="compositionally biased region" description="Acidic residues" evidence="4">
    <location>
        <begin position="895"/>
        <end position="904"/>
    </location>
</feature>
<dbReference type="AlphaFoldDB" id="A0A6J8D855"/>
<dbReference type="PANTHER" id="PTHR15574:SF39">
    <property type="entry name" value="DDB1- AND CUL4-ASSOCIATED FACTOR 6"/>
    <property type="match status" value="1"/>
</dbReference>
<feature type="repeat" description="WD" evidence="3">
    <location>
        <begin position="995"/>
        <end position="1027"/>
    </location>
</feature>
<reference evidence="5 6" key="1">
    <citation type="submission" date="2020-06" db="EMBL/GenBank/DDBJ databases">
        <authorList>
            <person name="Li R."/>
            <person name="Bekaert M."/>
        </authorList>
    </citation>
    <scope>NUCLEOTIDE SEQUENCE [LARGE SCALE GENOMIC DNA]</scope>
    <source>
        <strain evidence="6">wild</strain>
    </source>
</reference>
<dbReference type="InterPro" id="IPR015943">
    <property type="entry name" value="WD40/YVTN_repeat-like_dom_sf"/>
</dbReference>
<feature type="compositionally biased region" description="Polar residues" evidence="4">
    <location>
        <begin position="500"/>
        <end position="510"/>
    </location>
</feature>
<protein>
    <submittedName>
        <fullName evidence="5">DCAF6</fullName>
    </submittedName>
</protein>
<dbReference type="PANTHER" id="PTHR15574">
    <property type="entry name" value="WD REPEAT DOMAIN-CONTAINING FAMILY"/>
    <property type="match status" value="1"/>
</dbReference>
<keyword evidence="6" id="KW-1185">Reference proteome</keyword>
<dbReference type="EMBL" id="CACVKT020006860">
    <property type="protein sequence ID" value="CAC5403847.1"/>
    <property type="molecule type" value="Genomic_DNA"/>
</dbReference>
<dbReference type="Pfam" id="PF00400">
    <property type="entry name" value="WD40"/>
    <property type="match status" value="2"/>
</dbReference>
<feature type="region of interest" description="Disordered" evidence="4">
    <location>
        <begin position="728"/>
        <end position="912"/>
    </location>
</feature>